<keyword evidence="2" id="KW-0813">Transport</keyword>
<evidence type="ECO:0000313" key="8">
    <source>
        <dbReference type="EMBL" id="CAB3695546.1"/>
    </source>
</evidence>
<dbReference type="EMBL" id="CADIJQ010000002">
    <property type="protein sequence ID" value="CAB3695546.1"/>
    <property type="molecule type" value="Genomic_DNA"/>
</dbReference>
<feature type="transmembrane region" description="Helical" evidence="7">
    <location>
        <begin position="199"/>
        <end position="219"/>
    </location>
</feature>
<proteinExistence type="predicted"/>
<feature type="transmembrane region" description="Helical" evidence="7">
    <location>
        <begin position="293"/>
        <end position="314"/>
    </location>
</feature>
<feature type="transmembrane region" description="Helical" evidence="7">
    <location>
        <begin position="60"/>
        <end position="82"/>
    </location>
</feature>
<feature type="transmembrane region" description="Helical" evidence="7">
    <location>
        <begin position="130"/>
        <end position="149"/>
    </location>
</feature>
<evidence type="ECO:0000256" key="5">
    <source>
        <dbReference type="ARBA" id="ARBA00022989"/>
    </source>
</evidence>
<dbReference type="PANTHER" id="PTHR36838:SF3">
    <property type="entry name" value="TRANSPORTER AUXIN EFFLUX CARRIER EC FAMILY"/>
    <property type="match status" value="1"/>
</dbReference>
<keyword evidence="4 7" id="KW-0812">Transmembrane</keyword>
<accession>A0A6S6ZUI6</accession>
<dbReference type="InterPro" id="IPR004776">
    <property type="entry name" value="Mem_transp_PIN-like"/>
</dbReference>
<dbReference type="AlphaFoldDB" id="A0A6S6ZUI6"/>
<gene>
    <name evidence="8" type="ORF">LMG3441_02268</name>
</gene>
<dbReference type="GO" id="GO:0055085">
    <property type="term" value="P:transmembrane transport"/>
    <property type="evidence" value="ECO:0007669"/>
    <property type="project" value="InterPro"/>
</dbReference>
<feature type="transmembrane region" description="Helical" evidence="7">
    <location>
        <begin position="231"/>
        <end position="254"/>
    </location>
</feature>
<sequence length="318" mass="33015">MNAVITAALPVFALILTGWLAARAKVLGPGATDALNRYVVYLSLPALLFRAMTQVDLAHMAHWGFVGAFAGGIAVTFLVAFLPGRGADKNTRRALTDRSIEGLAASYANAGYMGIPLCLALLGADSLAPATFTTLLTASVLFGFAIALIEFDRQQTPNAAATLIKVGRALTRNPLLAAPVLGLAWASTGVALPEGIDRYVALLGASASPCALVTIGLFLAQTQTASAGPGVLRLVLGKLLLQPAVTAVLAFYVFSMPPLWAWTAVLMSALPIGTGPFMLANMYGRDARVTSRAILVSTVASVLTVSLLVAWISAHPVS</sequence>
<dbReference type="PANTHER" id="PTHR36838">
    <property type="entry name" value="AUXIN EFFLUX CARRIER FAMILY PROTEIN"/>
    <property type="match status" value="1"/>
</dbReference>
<evidence type="ECO:0008006" key="10">
    <source>
        <dbReference type="Google" id="ProtNLM"/>
    </source>
</evidence>
<feature type="transmembrane region" description="Helical" evidence="7">
    <location>
        <begin position="175"/>
        <end position="193"/>
    </location>
</feature>
<feature type="transmembrane region" description="Helical" evidence="7">
    <location>
        <begin position="260"/>
        <end position="281"/>
    </location>
</feature>
<protein>
    <recommendedName>
        <fullName evidence="10">Transporter YfdV</fullName>
    </recommendedName>
</protein>
<keyword evidence="6 7" id="KW-0472">Membrane</keyword>
<dbReference type="Proteomes" id="UP000494269">
    <property type="component" value="Unassembled WGS sequence"/>
</dbReference>
<dbReference type="GO" id="GO:0016020">
    <property type="term" value="C:membrane"/>
    <property type="evidence" value="ECO:0007669"/>
    <property type="project" value="UniProtKB-SubCell"/>
</dbReference>
<evidence type="ECO:0000256" key="4">
    <source>
        <dbReference type="ARBA" id="ARBA00022692"/>
    </source>
</evidence>
<evidence type="ECO:0000256" key="1">
    <source>
        <dbReference type="ARBA" id="ARBA00004141"/>
    </source>
</evidence>
<name>A0A6S6ZUI6_9BURK</name>
<evidence type="ECO:0000256" key="6">
    <source>
        <dbReference type="ARBA" id="ARBA00023136"/>
    </source>
</evidence>
<feature type="transmembrane region" description="Helical" evidence="7">
    <location>
        <begin position="103"/>
        <end position="124"/>
    </location>
</feature>
<keyword evidence="9" id="KW-1185">Reference proteome</keyword>
<organism evidence="8 9">
    <name type="scientific">Achromobacter kerstersii</name>
    <dbReference type="NCBI Taxonomy" id="1353890"/>
    <lineage>
        <taxon>Bacteria</taxon>
        <taxon>Pseudomonadati</taxon>
        <taxon>Pseudomonadota</taxon>
        <taxon>Betaproteobacteria</taxon>
        <taxon>Burkholderiales</taxon>
        <taxon>Alcaligenaceae</taxon>
        <taxon>Achromobacter</taxon>
    </lineage>
</organism>
<keyword evidence="3" id="KW-1003">Cell membrane</keyword>
<reference evidence="8 9" key="1">
    <citation type="submission" date="2020-04" db="EMBL/GenBank/DDBJ databases">
        <authorList>
            <person name="De Canck E."/>
        </authorList>
    </citation>
    <scope>NUCLEOTIDE SEQUENCE [LARGE SCALE GENOMIC DNA]</scope>
    <source>
        <strain evidence="8 9">LMG 3441</strain>
    </source>
</reference>
<evidence type="ECO:0000313" key="9">
    <source>
        <dbReference type="Proteomes" id="UP000494269"/>
    </source>
</evidence>
<dbReference type="Pfam" id="PF03547">
    <property type="entry name" value="Mem_trans"/>
    <property type="match status" value="1"/>
</dbReference>
<evidence type="ECO:0000256" key="7">
    <source>
        <dbReference type="SAM" id="Phobius"/>
    </source>
</evidence>
<keyword evidence="5 7" id="KW-1133">Transmembrane helix</keyword>
<evidence type="ECO:0000256" key="3">
    <source>
        <dbReference type="ARBA" id="ARBA00022475"/>
    </source>
</evidence>
<evidence type="ECO:0000256" key="2">
    <source>
        <dbReference type="ARBA" id="ARBA00022448"/>
    </source>
</evidence>
<comment type="subcellular location">
    <subcellularLocation>
        <location evidence="1">Membrane</location>
        <topology evidence="1">Multi-pass membrane protein</topology>
    </subcellularLocation>
</comment>
<dbReference type="RefSeq" id="WP_175169749.1">
    <property type="nucleotide sequence ID" value="NZ_CADIJQ010000002.1"/>
</dbReference>